<dbReference type="InterPro" id="IPR025485">
    <property type="entry name" value="DUF4377"/>
</dbReference>
<dbReference type="Proteomes" id="UP000434580">
    <property type="component" value="Unassembled WGS sequence"/>
</dbReference>
<protein>
    <recommendedName>
        <fullName evidence="1">DUF4377 domain-containing protein</fullName>
    </recommendedName>
</protein>
<dbReference type="AlphaFoldDB" id="A0A5S9NRS0"/>
<organism evidence="2 3">
    <name type="scientific">BD1-7 clade bacterium</name>
    <dbReference type="NCBI Taxonomy" id="2029982"/>
    <lineage>
        <taxon>Bacteria</taxon>
        <taxon>Pseudomonadati</taxon>
        <taxon>Pseudomonadota</taxon>
        <taxon>Gammaproteobacteria</taxon>
        <taxon>Cellvibrionales</taxon>
        <taxon>Spongiibacteraceae</taxon>
        <taxon>BD1-7 clade</taxon>
    </lineage>
</organism>
<dbReference type="EMBL" id="CACSII010000002">
    <property type="protein sequence ID" value="CAA0090558.1"/>
    <property type="molecule type" value="Genomic_DNA"/>
</dbReference>
<accession>A0A5S9NRS0</accession>
<evidence type="ECO:0000313" key="3">
    <source>
        <dbReference type="Proteomes" id="UP000434580"/>
    </source>
</evidence>
<feature type="domain" description="DUF4377" evidence="1">
    <location>
        <begin position="56"/>
        <end position="129"/>
    </location>
</feature>
<dbReference type="PROSITE" id="PS51257">
    <property type="entry name" value="PROKAR_LIPOPROTEIN"/>
    <property type="match status" value="1"/>
</dbReference>
<gene>
    <name evidence="2" type="ORF">DPBNPPHM_02905</name>
</gene>
<reference evidence="2 3" key="1">
    <citation type="submission" date="2019-11" db="EMBL/GenBank/DDBJ databases">
        <authorList>
            <person name="Holert J."/>
        </authorList>
    </citation>
    <scope>NUCLEOTIDE SEQUENCE [LARGE SCALE GENOMIC DNA]</scope>
    <source>
        <strain evidence="2">BC5_2</strain>
    </source>
</reference>
<proteinExistence type="predicted"/>
<evidence type="ECO:0000259" key="1">
    <source>
        <dbReference type="Pfam" id="PF14302"/>
    </source>
</evidence>
<sequence length="135" mass="15593">MRIAKRASFNHQRWSIIACTFALAVCILSGCSENIEERADMRLSQPNNPTQEVLFVDDHTVNCTGVTPMQCMRVREDSEREWQLMYQQISGFNYEKGFRYELLVDVTTIENPPQDSASKQYRLIKIISKTATLPQ</sequence>
<dbReference type="Pfam" id="PF14302">
    <property type="entry name" value="DUF4377"/>
    <property type="match status" value="1"/>
</dbReference>
<evidence type="ECO:0000313" key="2">
    <source>
        <dbReference type="EMBL" id="CAA0090558.1"/>
    </source>
</evidence>
<name>A0A5S9NRS0_9GAMM</name>